<dbReference type="EMBL" id="JALPRF010000006">
    <property type="protein sequence ID" value="MCK8495095.1"/>
    <property type="molecule type" value="Genomic_DNA"/>
</dbReference>
<proteinExistence type="predicted"/>
<sequence length="158" mass="17382">MNLFKIVVAMLAAITLFACQSKPTSDATAHASHSTAQAAAKPKSVADLEQQILAVHDSVMLAMSELMRLKKTISQQLAEQSKQPASANAHQRGLAVKAALEQADQSMMNWMHHYNGDTLATLTEQQALAYLQEEQQRVNAMSELMRKSITDAQAYLKR</sequence>
<accession>A0ABT0HUA1</accession>
<evidence type="ECO:0008006" key="4">
    <source>
        <dbReference type="Google" id="ProtNLM"/>
    </source>
</evidence>
<feature type="chain" id="PRO_5045172385" description="Viral A-type inclusion protein" evidence="1">
    <location>
        <begin position="19"/>
        <end position="158"/>
    </location>
</feature>
<organism evidence="2 3">
    <name type="scientific">Spirosoma liriopis</name>
    <dbReference type="NCBI Taxonomy" id="2937440"/>
    <lineage>
        <taxon>Bacteria</taxon>
        <taxon>Pseudomonadati</taxon>
        <taxon>Bacteroidota</taxon>
        <taxon>Cytophagia</taxon>
        <taxon>Cytophagales</taxon>
        <taxon>Cytophagaceae</taxon>
        <taxon>Spirosoma</taxon>
    </lineage>
</organism>
<dbReference type="PROSITE" id="PS51257">
    <property type="entry name" value="PROKAR_LIPOPROTEIN"/>
    <property type="match status" value="1"/>
</dbReference>
<reference evidence="2 3" key="1">
    <citation type="submission" date="2022-04" db="EMBL/GenBank/DDBJ databases">
        <title>Spirosoma sp. strain RP8 genome sequencing and assembly.</title>
        <authorList>
            <person name="Jung Y."/>
        </authorList>
    </citation>
    <scope>NUCLEOTIDE SEQUENCE [LARGE SCALE GENOMIC DNA]</scope>
    <source>
        <strain evidence="2 3">RP8</strain>
    </source>
</reference>
<dbReference type="Proteomes" id="UP001202180">
    <property type="component" value="Unassembled WGS sequence"/>
</dbReference>
<evidence type="ECO:0000313" key="2">
    <source>
        <dbReference type="EMBL" id="MCK8495095.1"/>
    </source>
</evidence>
<gene>
    <name evidence="2" type="ORF">M0L20_24700</name>
</gene>
<feature type="signal peptide" evidence="1">
    <location>
        <begin position="1"/>
        <end position="18"/>
    </location>
</feature>
<keyword evidence="3" id="KW-1185">Reference proteome</keyword>
<protein>
    <recommendedName>
        <fullName evidence="4">Viral A-type inclusion protein</fullName>
    </recommendedName>
</protein>
<name>A0ABT0HUA1_9BACT</name>
<evidence type="ECO:0000256" key="1">
    <source>
        <dbReference type="SAM" id="SignalP"/>
    </source>
</evidence>
<dbReference type="RefSeq" id="WP_248479769.1">
    <property type="nucleotide sequence ID" value="NZ_JALPRF010000006.1"/>
</dbReference>
<comment type="caution">
    <text evidence="2">The sequence shown here is derived from an EMBL/GenBank/DDBJ whole genome shotgun (WGS) entry which is preliminary data.</text>
</comment>
<keyword evidence="1" id="KW-0732">Signal</keyword>
<evidence type="ECO:0000313" key="3">
    <source>
        <dbReference type="Proteomes" id="UP001202180"/>
    </source>
</evidence>